<dbReference type="PROSITE" id="PS50005">
    <property type="entry name" value="TPR"/>
    <property type="match status" value="4"/>
</dbReference>
<dbReference type="PROSITE" id="PS50293">
    <property type="entry name" value="TPR_REGION"/>
    <property type="match status" value="1"/>
</dbReference>
<evidence type="ECO:0000256" key="2">
    <source>
        <dbReference type="ARBA" id="ARBA00022803"/>
    </source>
</evidence>
<dbReference type="InterPro" id="IPR019734">
    <property type="entry name" value="TPR_rpt"/>
</dbReference>
<feature type="repeat" description="TPR" evidence="3">
    <location>
        <begin position="40"/>
        <end position="73"/>
    </location>
</feature>
<feature type="repeat" description="TPR" evidence="3">
    <location>
        <begin position="74"/>
        <end position="107"/>
    </location>
</feature>
<dbReference type="SUPFAM" id="SSF48452">
    <property type="entry name" value="TPR-like"/>
    <property type="match status" value="2"/>
</dbReference>
<reference evidence="5" key="1">
    <citation type="submission" date="2021-05" db="EMBL/GenBank/DDBJ databases">
        <authorList>
            <person name="Pietrasiak N."/>
            <person name="Ward R."/>
            <person name="Stajich J.E."/>
            <person name="Kurbessoian T."/>
        </authorList>
    </citation>
    <scope>NUCLEOTIDE SEQUENCE</scope>
    <source>
        <strain evidence="5">UHER 2000/2452</strain>
    </source>
</reference>
<dbReference type="Pfam" id="PF13414">
    <property type="entry name" value="TPR_11"/>
    <property type="match status" value="3"/>
</dbReference>
<dbReference type="InterPro" id="IPR050498">
    <property type="entry name" value="Ycf3"/>
</dbReference>
<dbReference type="GO" id="GO:0016757">
    <property type="term" value="F:glycosyltransferase activity"/>
    <property type="evidence" value="ECO:0007669"/>
    <property type="project" value="InterPro"/>
</dbReference>
<dbReference type="Gene3D" id="1.25.40.10">
    <property type="entry name" value="Tetratricopeptide repeat domain"/>
    <property type="match status" value="3"/>
</dbReference>
<name>A0A951UPI3_9CYAN</name>
<feature type="repeat" description="TPR" evidence="3">
    <location>
        <begin position="141"/>
        <end position="174"/>
    </location>
</feature>
<dbReference type="PANTHER" id="PTHR44858">
    <property type="entry name" value="TETRATRICOPEPTIDE REPEAT PROTEIN 6"/>
    <property type="match status" value="1"/>
</dbReference>
<dbReference type="InterPro" id="IPR011990">
    <property type="entry name" value="TPR-like_helical_dom_sf"/>
</dbReference>
<proteinExistence type="predicted"/>
<accession>A0A951UPI3</accession>
<protein>
    <submittedName>
        <fullName evidence="5">DUF563 domain-containing protein</fullName>
    </submittedName>
</protein>
<dbReference type="EMBL" id="JAHHHD010000038">
    <property type="protein sequence ID" value="MBW4661507.1"/>
    <property type="molecule type" value="Genomic_DNA"/>
</dbReference>
<evidence type="ECO:0000256" key="3">
    <source>
        <dbReference type="PROSITE-ProRule" id="PRU00339"/>
    </source>
</evidence>
<feature type="domain" description="Glycosyltransferase 61 catalytic" evidence="4">
    <location>
        <begin position="525"/>
        <end position="699"/>
    </location>
</feature>
<comment type="caution">
    <text evidence="5">The sequence shown here is derived from an EMBL/GenBank/DDBJ whole genome shotgun (WGS) entry which is preliminary data.</text>
</comment>
<keyword evidence="2 3" id="KW-0802">TPR repeat</keyword>
<feature type="repeat" description="TPR" evidence="3">
    <location>
        <begin position="6"/>
        <end position="39"/>
    </location>
</feature>
<sequence length="765" mass="84921">MQLSLHELHYNLGHVLHQQGNLAGAAQCYEKVLAIAPRYVSAHHSLGVVRDEQGQQIAAIHHYHQAIALDPSSIKAYNNLGCSLAKLDRRDEAISTYQQAIALQPDWAILHNNLGQVLFEQNPAAAIASYRRAIELQPDLILAHCNLGRALQAQAQHEGAIASFQQAIELSDQQSDAPDHVLAAMAFSDGSLSWIALNQWDRGLEWWRRAIAPDTALVKAYCNWAIQLQGLDELSQARRNCAHFLQALLQAESASLPDRPSIQASLAKTYFHLGNTLAAYGGTAQYRQAEAFYQQALKLQSISSELRQELCLKLAECLIKQERFSAALLVHQFVLDLDPHQLHETHCSSSNTLTYSSDHPTDVIPTTQDWFNSNSHSGNRYISLSTPQPLLPAPAPSSCAGLNCAPCLKRIFDRFHLTHLGNGIHTCGAPIASTNVTLPLFTAIIASGKAWAMPQQNSWKICNAIAILTPDHKLLSDLSQNYPGRLPGCQSFNPASHHIFSAELAPLEQIPGRVAALAGLSGHNYFHWMVDILPRLELLRQSGIEWEAIDKFWINSAIQPFQQQTLETLGIPLDKILASDHHSYIQTDLLIAPSFTGHLGWIEPWALEFLRREFLPIAAAKTALPKRIYISRAQANHRRVLNETAVMQQLSHLGFVSVTLETFSFAEQVALFAQAEVIIAPHGGGLTNMLFCSPGTTIVELVAPSYIRHYYWVISDRLKLHHYLLAAPGVACYPIRQLMYPSPLTEDIWVDLAALKILLRQLNLS</sequence>
<evidence type="ECO:0000313" key="5">
    <source>
        <dbReference type="EMBL" id="MBW4661507.1"/>
    </source>
</evidence>
<reference evidence="5" key="2">
    <citation type="journal article" date="2022" name="Microbiol. Resour. Announc.">
        <title>Metagenome Sequencing to Explore Phylogenomics of Terrestrial Cyanobacteria.</title>
        <authorList>
            <person name="Ward R.D."/>
            <person name="Stajich J.E."/>
            <person name="Johansen J.R."/>
            <person name="Huntemann M."/>
            <person name="Clum A."/>
            <person name="Foster B."/>
            <person name="Foster B."/>
            <person name="Roux S."/>
            <person name="Palaniappan K."/>
            <person name="Varghese N."/>
            <person name="Mukherjee S."/>
            <person name="Reddy T.B.K."/>
            <person name="Daum C."/>
            <person name="Copeland A."/>
            <person name="Chen I.A."/>
            <person name="Ivanova N.N."/>
            <person name="Kyrpides N.C."/>
            <person name="Shapiro N."/>
            <person name="Eloe-Fadrosh E.A."/>
            <person name="Pietrasiak N."/>
        </authorList>
    </citation>
    <scope>NUCLEOTIDE SEQUENCE</scope>
    <source>
        <strain evidence="5">UHER 2000/2452</strain>
    </source>
</reference>
<dbReference type="InterPro" id="IPR049625">
    <property type="entry name" value="Glyco_transf_61_cat"/>
</dbReference>
<dbReference type="PANTHER" id="PTHR44858:SF1">
    <property type="entry name" value="UDP-N-ACETYLGLUCOSAMINE--PEPTIDE N-ACETYLGLUCOSAMINYLTRANSFERASE SPINDLY-RELATED"/>
    <property type="match status" value="1"/>
</dbReference>
<evidence type="ECO:0000259" key="4">
    <source>
        <dbReference type="Pfam" id="PF04577"/>
    </source>
</evidence>
<organism evidence="5 6">
    <name type="scientific">Drouetiella hepatica Uher 2000/2452</name>
    <dbReference type="NCBI Taxonomy" id="904376"/>
    <lineage>
        <taxon>Bacteria</taxon>
        <taxon>Bacillati</taxon>
        <taxon>Cyanobacteriota</taxon>
        <taxon>Cyanophyceae</taxon>
        <taxon>Oculatellales</taxon>
        <taxon>Oculatellaceae</taxon>
        <taxon>Drouetiella</taxon>
    </lineage>
</organism>
<dbReference type="Pfam" id="PF04577">
    <property type="entry name" value="Glyco_transf_61"/>
    <property type="match status" value="1"/>
</dbReference>
<gene>
    <name evidence="5" type="ORF">KME15_22775</name>
</gene>
<evidence type="ECO:0000256" key="1">
    <source>
        <dbReference type="ARBA" id="ARBA00022737"/>
    </source>
</evidence>
<keyword evidence="1" id="KW-0677">Repeat</keyword>
<dbReference type="AlphaFoldDB" id="A0A951UPI3"/>
<dbReference type="Proteomes" id="UP000757435">
    <property type="component" value="Unassembled WGS sequence"/>
</dbReference>
<evidence type="ECO:0000313" key="6">
    <source>
        <dbReference type="Proteomes" id="UP000757435"/>
    </source>
</evidence>
<dbReference type="SMART" id="SM00028">
    <property type="entry name" value="TPR"/>
    <property type="match status" value="7"/>
</dbReference>